<evidence type="ECO:0000313" key="1">
    <source>
        <dbReference type="EMBL" id="KAL0062294.1"/>
    </source>
</evidence>
<protein>
    <recommendedName>
        <fullName evidence="3">Lectin</fullName>
    </recommendedName>
</protein>
<organism evidence="1 2">
    <name type="scientific">Marasmius tenuissimus</name>
    <dbReference type="NCBI Taxonomy" id="585030"/>
    <lineage>
        <taxon>Eukaryota</taxon>
        <taxon>Fungi</taxon>
        <taxon>Dikarya</taxon>
        <taxon>Basidiomycota</taxon>
        <taxon>Agaricomycotina</taxon>
        <taxon>Agaricomycetes</taxon>
        <taxon>Agaricomycetidae</taxon>
        <taxon>Agaricales</taxon>
        <taxon>Marasmiineae</taxon>
        <taxon>Marasmiaceae</taxon>
        <taxon>Marasmius</taxon>
    </lineage>
</organism>
<accession>A0ABR2ZMT7</accession>
<comment type="caution">
    <text evidence="1">The sequence shown here is derived from an EMBL/GenBank/DDBJ whole genome shotgun (WGS) entry which is preliminary data.</text>
</comment>
<dbReference type="Proteomes" id="UP001437256">
    <property type="component" value="Unassembled WGS sequence"/>
</dbReference>
<sequence length="71" mass="8069">MDARSGRLTWDDHDTPPSDVYRVLRLAFVQNAELLAAERRYTVYTVKNVWNGYASSSTVIPPNRVEVVGDE</sequence>
<reference evidence="1 2" key="1">
    <citation type="submission" date="2024-05" db="EMBL/GenBank/DDBJ databases">
        <title>A draft genome resource for the thread blight pathogen Marasmius tenuissimus strain MS-2.</title>
        <authorList>
            <person name="Yulfo-Soto G.E."/>
            <person name="Baruah I.K."/>
            <person name="Amoako-Attah I."/>
            <person name="Bukari Y."/>
            <person name="Meinhardt L.W."/>
            <person name="Bailey B.A."/>
            <person name="Cohen S.P."/>
        </authorList>
    </citation>
    <scope>NUCLEOTIDE SEQUENCE [LARGE SCALE GENOMIC DNA]</scope>
    <source>
        <strain evidence="1 2">MS-2</strain>
    </source>
</reference>
<evidence type="ECO:0000313" key="2">
    <source>
        <dbReference type="Proteomes" id="UP001437256"/>
    </source>
</evidence>
<name>A0ABR2ZMT7_9AGAR</name>
<dbReference type="EMBL" id="JBBXMP010000109">
    <property type="protein sequence ID" value="KAL0062294.1"/>
    <property type="molecule type" value="Genomic_DNA"/>
</dbReference>
<proteinExistence type="predicted"/>
<gene>
    <name evidence="1" type="ORF">AAF712_010863</name>
</gene>
<keyword evidence="2" id="KW-1185">Reference proteome</keyword>
<evidence type="ECO:0008006" key="3">
    <source>
        <dbReference type="Google" id="ProtNLM"/>
    </source>
</evidence>